<dbReference type="PANTHER" id="PTHR10083:SF217">
    <property type="entry name" value="BOOPHILIN-H2"/>
    <property type="match status" value="1"/>
</dbReference>
<dbReference type="Proteomes" id="UP001497623">
    <property type="component" value="Unassembled WGS sequence"/>
</dbReference>
<evidence type="ECO:0000256" key="7">
    <source>
        <dbReference type="SAM" id="SignalP"/>
    </source>
</evidence>
<keyword evidence="7" id="KW-0732">Signal</keyword>
<evidence type="ECO:0000256" key="2">
    <source>
        <dbReference type="ARBA" id="ARBA00022525"/>
    </source>
</evidence>
<comment type="subcellular location">
    <subcellularLocation>
        <location evidence="1">Secreted</location>
    </subcellularLocation>
</comment>
<dbReference type="GO" id="GO:0005615">
    <property type="term" value="C:extracellular space"/>
    <property type="evidence" value="ECO:0007669"/>
    <property type="project" value="TreeGrafter"/>
</dbReference>
<dbReference type="InterPro" id="IPR002223">
    <property type="entry name" value="Kunitz_BPTI"/>
</dbReference>
<evidence type="ECO:0000313" key="9">
    <source>
        <dbReference type="EMBL" id="CAL4105029.1"/>
    </source>
</evidence>
<reference evidence="9 10" key="1">
    <citation type="submission" date="2024-05" db="EMBL/GenBank/DDBJ databases">
        <authorList>
            <person name="Wallberg A."/>
        </authorList>
    </citation>
    <scope>NUCLEOTIDE SEQUENCE [LARGE SCALE GENOMIC DNA]</scope>
</reference>
<dbReference type="PROSITE" id="PS00280">
    <property type="entry name" value="BPTI_KUNITZ_1"/>
    <property type="match status" value="1"/>
</dbReference>
<keyword evidence="3" id="KW-0800">Toxin</keyword>
<organism evidence="9 10">
    <name type="scientific">Meganyctiphanes norvegica</name>
    <name type="common">Northern krill</name>
    <name type="synonym">Thysanopoda norvegica</name>
    <dbReference type="NCBI Taxonomy" id="48144"/>
    <lineage>
        <taxon>Eukaryota</taxon>
        <taxon>Metazoa</taxon>
        <taxon>Ecdysozoa</taxon>
        <taxon>Arthropoda</taxon>
        <taxon>Crustacea</taxon>
        <taxon>Multicrustacea</taxon>
        <taxon>Malacostraca</taxon>
        <taxon>Eumalacostraca</taxon>
        <taxon>Eucarida</taxon>
        <taxon>Euphausiacea</taxon>
        <taxon>Euphausiidae</taxon>
        <taxon>Meganyctiphanes</taxon>
    </lineage>
</organism>
<dbReference type="Gene3D" id="4.10.410.10">
    <property type="entry name" value="Pancreatic trypsin inhibitor Kunitz domain"/>
    <property type="match status" value="1"/>
</dbReference>
<dbReference type="CDD" id="cd00109">
    <property type="entry name" value="Kunitz-type"/>
    <property type="match status" value="1"/>
</dbReference>
<feature type="signal peptide" evidence="7">
    <location>
        <begin position="1"/>
        <end position="20"/>
    </location>
</feature>
<keyword evidence="2" id="KW-0964">Secreted</keyword>
<dbReference type="Pfam" id="PF00014">
    <property type="entry name" value="Kunitz_BPTI"/>
    <property type="match status" value="1"/>
</dbReference>
<dbReference type="InterPro" id="IPR020901">
    <property type="entry name" value="Prtase_inh_Kunz-CS"/>
</dbReference>
<evidence type="ECO:0000256" key="3">
    <source>
        <dbReference type="ARBA" id="ARBA00022656"/>
    </source>
</evidence>
<dbReference type="SMART" id="SM00131">
    <property type="entry name" value="KU"/>
    <property type="match status" value="1"/>
</dbReference>
<keyword evidence="4" id="KW-0646">Protease inhibitor</keyword>
<dbReference type="InterPro" id="IPR050098">
    <property type="entry name" value="TFPI/VKTCI-like"/>
</dbReference>
<comment type="caution">
    <text evidence="9">The sequence shown here is derived from an EMBL/GenBank/DDBJ whole genome shotgun (WGS) entry which is preliminary data.</text>
</comment>
<dbReference type="PANTHER" id="PTHR10083">
    <property type="entry name" value="KUNITZ-TYPE PROTEASE INHIBITOR-RELATED"/>
    <property type="match status" value="1"/>
</dbReference>
<evidence type="ECO:0000256" key="1">
    <source>
        <dbReference type="ARBA" id="ARBA00004613"/>
    </source>
</evidence>
<feature type="chain" id="PRO_5043629268" description="BPTI/Kunitz inhibitor domain-containing protein" evidence="7">
    <location>
        <begin position="21"/>
        <end position="149"/>
    </location>
</feature>
<dbReference type="PROSITE" id="PS50279">
    <property type="entry name" value="BPTI_KUNITZ_2"/>
    <property type="match status" value="1"/>
</dbReference>
<feature type="domain" description="BPTI/Kunitz inhibitor" evidence="8">
    <location>
        <begin position="31"/>
        <end position="81"/>
    </location>
</feature>
<dbReference type="EMBL" id="CAXKWB010012597">
    <property type="protein sequence ID" value="CAL4105029.1"/>
    <property type="molecule type" value="Genomic_DNA"/>
</dbReference>
<accession>A0AAV2QWX1</accession>
<name>A0AAV2QWX1_MEGNR</name>
<dbReference type="PRINTS" id="PR00759">
    <property type="entry name" value="BASICPTASE"/>
</dbReference>
<evidence type="ECO:0000256" key="5">
    <source>
        <dbReference type="ARBA" id="ARBA00022900"/>
    </source>
</evidence>
<keyword evidence="6" id="KW-1015">Disulfide bond</keyword>
<gene>
    <name evidence="9" type="ORF">MNOR_LOCUS17942</name>
</gene>
<evidence type="ECO:0000256" key="4">
    <source>
        <dbReference type="ARBA" id="ARBA00022690"/>
    </source>
</evidence>
<sequence>MMSHSVAVLLSLVLFGVVKSQGFVLEVANQCYDPVSPGPCRALIPSFYFNPLTETCDCFTFSGCQSNGNKFDSLNECMSTCSVRPQLQTISPTCIRLFGADDSNFNVTSRPFTPRPDSPSNADPLEMFTSGIIRLITITKLFLSYFYIF</sequence>
<evidence type="ECO:0000256" key="6">
    <source>
        <dbReference type="ARBA" id="ARBA00023157"/>
    </source>
</evidence>
<proteinExistence type="predicted"/>
<protein>
    <recommendedName>
        <fullName evidence="8">BPTI/Kunitz inhibitor domain-containing protein</fullName>
    </recommendedName>
</protein>
<dbReference type="AlphaFoldDB" id="A0AAV2QWX1"/>
<dbReference type="InterPro" id="IPR036880">
    <property type="entry name" value="Kunitz_BPTI_sf"/>
</dbReference>
<evidence type="ECO:0000259" key="8">
    <source>
        <dbReference type="PROSITE" id="PS50279"/>
    </source>
</evidence>
<keyword evidence="10" id="KW-1185">Reference proteome</keyword>
<keyword evidence="5" id="KW-0722">Serine protease inhibitor</keyword>
<dbReference type="GO" id="GO:0004867">
    <property type="term" value="F:serine-type endopeptidase inhibitor activity"/>
    <property type="evidence" value="ECO:0007669"/>
    <property type="project" value="UniProtKB-KW"/>
</dbReference>
<evidence type="ECO:0000313" key="10">
    <source>
        <dbReference type="Proteomes" id="UP001497623"/>
    </source>
</evidence>
<dbReference type="SUPFAM" id="SSF57362">
    <property type="entry name" value="BPTI-like"/>
    <property type="match status" value="1"/>
</dbReference>